<dbReference type="HOGENOM" id="CLU_086106_1_1_1"/>
<evidence type="ECO:0000313" key="3">
    <source>
        <dbReference type="Proteomes" id="UP000015241"/>
    </source>
</evidence>
<dbReference type="Pfam" id="PF13673">
    <property type="entry name" value="Acetyltransf_10"/>
    <property type="match status" value="1"/>
</dbReference>
<proteinExistence type="predicted"/>
<gene>
    <name evidence="2" type="ORF">FOMPIDRAFT_1128969</name>
</gene>
<dbReference type="Proteomes" id="UP000015241">
    <property type="component" value="Unassembled WGS sequence"/>
</dbReference>
<dbReference type="SUPFAM" id="SSF55729">
    <property type="entry name" value="Acyl-CoA N-acyltransferases (Nat)"/>
    <property type="match status" value="1"/>
</dbReference>
<dbReference type="InterPro" id="IPR000182">
    <property type="entry name" value="GNAT_dom"/>
</dbReference>
<dbReference type="GO" id="GO:0016747">
    <property type="term" value="F:acyltransferase activity, transferring groups other than amino-acyl groups"/>
    <property type="evidence" value="ECO:0007669"/>
    <property type="project" value="InterPro"/>
</dbReference>
<dbReference type="OrthoDB" id="61113at2759"/>
<feature type="domain" description="N-acetyltransferase" evidence="1">
    <location>
        <begin position="106"/>
        <end position="166"/>
    </location>
</feature>
<evidence type="ECO:0000313" key="2">
    <source>
        <dbReference type="EMBL" id="EPS97204.1"/>
    </source>
</evidence>
<sequence>MRLVLTYLVACTDPLCCAFTGGDLSILTILNHAMISDIAFKIGDMYGAFDEDGTMVGFQAWVPPGKALFESRDKEQLGPYIARLPTDEIKAFVLHSVELNTHWCQFNFIKQEYHGKGISKAIMELPFEKSRVNGWTMALVTSDATNVPIYEHHGFVNEGHKLVHTPLDVVPLYAFVKKPE</sequence>
<protein>
    <recommendedName>
        <fullName evidence="1">N-acetyltransferase domain-containing protein</fullName>
    </recommendedName>
</protein>
<evidence type="ECO:0000259" key="1">
    <source>
        <dbReference type="Pfam" id="PF13673"/>
    </source>
</evidence>
<dbReference type="STRING" id="743788.S8FFP2"/>
<organism evidence="2 3">
    <name type="scientific">Fomitopsis schrenkii</name>
    <name type="common">Brown rot fungus</name>
    <dbReference type="NCBI Taxonomy" id="2126942"/>
    <lineage>
        <taxon>Eukaryota</taxon>
        <taxon>Fungi</taxon>
        <taxon>Dikarya</taxon>
        <taxon>Basidiomycota</taxon>
        <taxon>Agaricomycotina</taxon>
        <taxon>Agaricomycetes</taxon>
        <taxon>Polyporales</taxon>
        <taxon>Fomitopsis</taxon>
    </lineage>
</organism>
<reference evidence="2 3" key="1">
    <citation type="journal article" date="2012" name="Science">
        <title>The Paleozoic origin of enzymatic lignin decomposition reconstructed from 31 fungal genomes.</title>
        <authorList>
            <person name="Floudas D."/>
            <person name="Binder M."/>
            <person name="Riley R."/>
            <person name="Barry K."/>
            <person name="Blanchette R.A."/>
            <person name="Henrissat B."/>
            <person name="Martinez A.T."/>
            <person name="Otillar R."/>
            <person name="Spatafora J.W."/>
            <person name="Yadav J.S."/>
            <person name="Aerts A."/>
            <person name="Benoit I."/>
            <person name="Boyd A."/>
            <person name="Carlson A."/>
            <person name="Copeland A."/>
            <person name="Coutinho P.M."/>
            <person name="de Vries R.P."/>
            <person name="Ferreira P."/>
            <person name="Findley K."/>
            <person name="Foster B."/>
            <person name="Gaskell J."/>
            <person name="Glotzer D."/>
            <person name="Gorecki P."/>
            <person name="Heitman J."/>
            <person name="Hesse C."/>
            <person name="Hori C."/>
            <person name="Igarashi K."/>
            <person name="Jurgens J.A."/>
            <person name="Kallen N."/>
            <person name="Kersten P."/>
            <person name="Kohler A."/>
            <person name="Kuees U."/>
            <person name="Kumar T.K.A."/>
            <person name="Kuo A."/>
            <person name="LaButti K."/>
            <person name="Larrondo L.F."/>
            <person name="Lindquist E."/>
            <person name="Ling A."/>
            <person name="Lombard V."/>
            <person name="Lucas S."/>
            <person name="Lundell T."/>
            <person name="Martin R."/>
            <person name="McLaughlin D.J."/>
            <person name="Morgenstern I."/>
            <person name="Morin E."/>
            <person name="Murat C."/>
            <person name="Nagy L.G."/>
            <person name="Nolan M."/>
            <person name="Ohm R.A."/>
            <person name="Patyshakuliyeva A."/>
            <person name="Rokas A."/>
            <person name="Ruiz-Duenas F.J."/>
            <person name="Sabat G."/>
            <person name="Salamov A."/>
            <person name="Samejima M."/>
            <person name="Schmutz J."/>
            <person name="Slot J.C."/>
            <person name="St John F."/>
            <person name="Stenlid J."/>
            <person name="Sun H."/>
            <person name="Sun S."/>
            <person name="Syed K."/>
            <person name="Tsang A."/>
            <person name="Wiebenga A."/>
            <person name="Young D."/>
            <person name="Pisabarro A."/>
            <person name="Eastwood D.C."/>
            <person name="Martin F."/>
            <person name="Cullen D."/>
            <person name="Grigoriev I.V."/>
            <person name="Hibbett D.S."/>
        </authorList>
    </citation>
    <scope>NUCLEOTIDE SEQUENCE</scope>
    <source>
        <strain evidence="3">FP-58527</strain>
    </source>
</reference>
<dbReference type="Gene3D" id="3.40.630.30">
    <property type="match status" value="1"/>
</dbReference>
<keyword evidence="3" id="KW-1185">Reference proteome</keyword>
<name>S8FFP2_FOMSC</name>
<dbReference type="EMBL" id="KE504178">
    <property type="protein sequence ID" value="EPS97204.1"/>
    <property type="molecule type" value="Genomic_DNA"/>
</dbReference>
<dbReference type="AlphaFoldDB" id="S8FFP2"/>
<dbReference type="InterPro" id="IPR016181">
    <property type="entry name" value="Acyl_CoA_acyltransferase"/>
</dbReference>
<dbReference type="InParanoid" id="S8FFP2"/>
<accession>S8FFP2</accession>